<dbReference type="CDD" id="cd01174">
    <property type="entry name" value="ribokinase"/>
    <property type="match status" value="1"/>
</dbReference>
<proteinExistence type="inferred from homology"/>
<keyword evidence="7 9" id="KW-0630">Potassium</keyword>
<feature type="binding site" evidence="9">
    <location>
        <position position="305"/>
    </location>
    <ligand>
        <name>K(+)</name>
        <dbReference type="ChEBI" id="CHEBI:29103"/>
    </ligand>
</feature>
<feature type="binding site" evidence="9">
    <location>
        <begin position="58"/>
        <end position="62"/>
    </location>
    <ligand>
        <name>substrate</name>
    </ligand>
</feature>
<comment type="caution">
    <text evidence="9">Lacks conserved residue(s) required for the propagation of feature annotation.</text>
</comment>
<feature type="binding site" evidence="9">
    <location>
        <begin position="30"/>
        <end position="32"/>
    </location>
    <ligand>
        <name>substrate</name>
    </ligand>
</feature>
<sequence>MSGDVQSVTEEAIVCSERGKFEIVVVGSCFVDMLWYIPRLPKRGETIHATKFQMDFGGKAANQCCMASKLGAKVAMVAMVGKDKFGDDTIQNFKDLGVNTDHILQTDDAATGVTSINVDSEGKPGFISMAGSNRLLTIDQVQPALNKLQGFHVLVCDKGIPLNTSAQVLKHGKQLGAKTIFNPSPRIEQMEPEMYRSISLMVLNGDEGEGLTGIPVNDITSAKTVIMEIHKRGTAAVVLTLGKHGAVCSQEGCPMFHVKTRQVQAVDTTGAGDCLVGCLAFYLANYPHLSFPEMVARAVDIATTAVTSGGVQSSYPSHKDLSQALFDDIEVYSLDKSIV</sequence>
<dbReference type="EC" id="2.7.1.15" evidence="9"/>
<dbReference type="InParanoid" id="A7SEN7"/>
<dbReference type="InterPro" id="IPR002139">
    <property type="entry name" value="Ribo/fructo_kinase"/>
</dbReference>
<reference evidence="11 12" key="1">
    <citation type="journal article" date="2007" name="Science">
        <title>Sea anemone genome reveals ancestral eumetazoan gene repertoire and genomic organization.</title>
        <authorList>
            <person name="Putnam N.H."/>
            <person name="Srivastava M."/>
            <person name="Hellsten U."/>
            <person name="Dirks B."/>
            <person name="Chapman J."/>
            <person name="Salamov A."/>
            <person name="Terry A."/>
            <person name="Shapiro H."/>
            <person name="Lindquist E."/>
            <person name="Kapitonov V.V."/>
            <person name="Jurka J."/>
            <person name="Genikhovich G."/>
            <person name="Grigoriev I.V."/>
            <person name="Lucas S.M."/>
            <person name="Steele R.E."/>
            <person name="Finnerty J.R."/>
            <person name="Technau U."/>
            <person name="Martindale M.Q."/>
            <person name="Rokhsar D.S."/>
        </authorList>
    </citation>
    <scope>NUCLEOTIDE SEQUENCE [LARGE SCALE GENOMIC DNA]</scope>
    <source>
        <strain evidence="12">CH2 X CH6</strain>
    </source>
</reference>
<dbReference type="Proteomes" id="UP000001593">
    <property type="component" value="Unassembled WGS sequence"/>
</dbReference>
<dbReference type="GO" id="GO:0005524">
    <property type="term" value="F:ATP binding"/>
    <property type="evidence" value="ECO:0007669"/>
    <property type="project" value="UniProtKB-UniRule"/>
</dbReference>
<evidence type="ECO:0000256" key="2">
    <source>
        <dbReference type="ARBA" id="ARBA00022723"/>
    </source>
</evidence>
<accession>A7SEN7</accession>
<dbReference type="GO" id="GO:0019303">
    <property type="term" value="P:D-ribose catabolic process"/>
    <property type="evidence" value="ECO:0007669"/>
    <property type="project" value="UniProtKB-UniRule"/>
</dbReference>
<dbReference type="InterPro" id="IPR011611">
    <property type="entry name" value="PfkB_dom"/>
</dbReference>
<dbReference type="GO" id="GO:0046872">
    <property type="term" value="F:metal ion binding"/>
    <property type="evidence" value="ECO:0007669"/>
    <property type="project" value="UniProtKB-KW"/>
</dbReference>
<name>A7SEN7_NEMVE</name>
<dbReference type="STRING" id="45351.A7SEN7"/>
<evidence type="ECO:0000256" key="8">
    <source>
        <dbReference type="ARBA" id="ARBA00023277"/>
    </source>
</evidence>
<feature type="domain" description="Carbohydrate kinase PfkB" evidence="10">
    <location>
        <begin position="22"/>
        <end position="316"/>
    </location>
</feature>
<keyword evidence="2 9" id="KW-0479">Metal-binding</keyword>
<keyword evidence="9" id="KW-0539">Nucleus</keyword>
<dbReference type="KEGG" id="nve:5509369"/>
<dbReference type="GO" id="GO:0005634">
    <property type="term" value="C:nucleus"/>
    <property type="evidence" value="ECO:0007669"/>
    <property type="project" value="UniProtKB-SubCell"/>
</dbReference>
<dbReference type="PRINTS" id="PR00990">
    <property type="entry name" value="RIBOKINASE"/>
</dbReference>
<dbReference type="PANTHER" id="PTHR10584">
    <property type="entry name" value="SUGAR KINASE"/>
    <property type="match status" value="1"/>
</dbReference>
<dbReference type="InterPro" id="IPR011877">
    <property type="entry name" value="Ribokinase"/>
</dbReference>
<dbReference type="Gene3D" id="3.40.1190.20">
    <property type="match status" value="1"/>
</dbReference>
<dbReference type="InterPro" id="IPR029056">
    <property type="entry name" value="Ribokinase-like"/>
</dbReference>
<feature type="binding site" evidence="9">
    <location>
        <position position="267"/>
    </location>
    <ligand>
        <name>K(+)</name>
        <dbReference type="ChEBI" id="CHEBI:29103"/>
    </ligand>
</feature>
<dbReference type="GO" id="GO:0004747">
    <property type="term" value="F:ribokinase activity"/>
    <property type="evidence" value="ECO:0000318"/>
    <property type="project" value="GO_Central"/>
</dbReference>
<comment type="catalytic activity">
    <reaction evidence="9">
        <text>D-ribose + ATP = D-ribose 5-phosphate + ADP + H(+)</text>
        <dbReference type="Rhea" id="RHEA:13697"/>
        <dbReference type="ChEBI" id="CHEBI:15378"/>
        <dbReference type="ChEBI" id="CHEBI:30616"/>
        <dbReference type="ChEBI" id="CHEBI:47013"/>
        <dbReference type="ChEBI" id="CHEBI:78346"/>
        <dbReference type="ChEBI" id="CHEBI:456216"/>
        <dbReference type="EC" id="2.7.1.15"/>
    </reaction>
</comment>
<evidence type="ECO:0000313" key="12">
    <source>
        <dbReference type="Proteomes" id="UP000001593"/>
    </source>
</evidence>
<dbReference type="GO" id="GO:0005829">
    <property type="term" value="C:cytosol"/>
    <property type="evidence" value="ECO:0000318"/>
    <property type="project" value="GO_Central"/>
</dbReference>
<keyword evidence="4 9" id="KW-0418">Kinase</keyword>
<dbReference type="SUPFAM" id="SSF53613">
    <property type="entry name" value="Ribokinase-like"/>
    <property type="match status" value="1"/>
</dbReference>
<keyword evidence="12" id="KW-1185">Reference proteome</keyword>
<comment type="cofactor">
    <cofactor evidence="9">
        <name>Mg(2+)</name>
        <dbReference type="ChEBI" id="CHEBI:18420"/>
    </cofactor>
    <text evidence="9">Requires a divalent cation, most likely magnesium in vivo, as an electrophilic catalyst to aid phosphoryl group transfer. It is the chelate of the metal and the nucleotide that is the actual substrate.</text>
</comment>
<dbReference type="FunFam" id="3.40.1190.20:FF:000064">
    <property type="entry name" value="Ribokinase"/>
    <property type="match status" value="1"/>
</dbReference>
<feature type="binding site" evidence="9">
    <location>
        <position position="260"/>
    </location>
    <ligand>
        <name>ATP</name>
        <dbReference type="ChEBI" id="CHEBI:30616"/>
    </ligand>
</feature>
<dbReference type="HAMAP" id="MF_01987">
    <property type="entry name" value="Ribokinase"/>
    <property type="match status" value="1"/>
</dbReference>
<comment type="function">
    <text evidence="9">Catalyzes the phosphorylation of ribose at O-5 in a reaction requiring ATP and magnesium. The resulting D-ribose-5-phosphate can then be used either for sythesis of nucleotides, histidine, and tryptophan, or as a component of the pentose phosphate pathway.</text>
</comment>
<comment type="subcellular location">
    <subcellularLocation>
        <location evidence="9">Cytoplasm</location>
    </subcellularLocation>
    <subcellularLocation>
        <location evidence="9">Nucleus</location>
    </subcellularLocation>
</comment>
<evidence type="ECO:0000256" key="3">
    <source>
        <dbReference type="ARBA" id="ARBA00022741"/>
    </source>
</evidence>
<dbReference type="OrthoDB" id="415590at2759"/>
<gene>
    <name evidence="11" type="ORF">NEMVEDRAFT_v1g235350</name>
</gene>
<comment type="activity regulation">
    <text evidence="9">Activated by a monovalent cation that binds near, but not in, the active site. The most likely occupant of the site in vivo is potassium. Ion binding induces a conformational change that may alter substrate affinity.</text>
</comment>
<protein>
    <recommendedName>
        <fullName evidence="9">Ribokinase</fullName>
        <shortName evidence="9">RK</shortName>
        <ecNumber evidence="9">2.7.1.15</ecNumber>
    </recommendedName>
</protein>
<feature type="active site" description="Proton acceptor" evidence="9">
    <location>
        <position position="273"/>
    </location>
</feature>
<dbReference type="EMBL" id="DS469638">
    <property type="protein sequence ID" value="EDO37819.1"/>
    <property type="molecule type" value="Genomic_DNA"/>
</dbReference>
<evidence type="ECO:0000256" key="4">
    <source>
        <dbReference type="ARBA" id="ARBA00022777"/>
    </source>
</evidence>
<comment type="subunit">
    <text evidence="9">Homodimer.</text>
</comment>
<keyword evidence="3 9" id="KW-0547">Nucleotide-binding</keyword>
<feature type="binding site" evidence="9">
    <location>
        <position position="204"/>
    </location>
    <ligand>
        <name>ATP</name>
        <dbReference type="ChEBI" id="CHEBI:30616"/>
    </ligand>
</feature>
<feature type="binding site" evidence="9">
    <location>
        <begin position="272"/>
        <end position="273"/>
    </location>
    <ligand>
        <name>ATP</name>
        <dbReference type="ChEBI" id="CHEBI:30616"/>
    </ligand>
</feature>
<evidence type="ECO:0000256" key="6">
    <source>
        <dbReference type="ARBA" id="ARBA00022842"/>
    </source>
</evidence>
<keyword evidence="6 9" id="KW-0460">Magnesium</keyword>
<keyword evidence="5 9" id="KW-0067">ATP-binding</keyword>
<dbReference type="UniPathway" id="UPA00916">
    <property type="reaction ID" value="UER00889"/>
</dbReference>
<dbReference type="PANTHER" id="PTHR10584:SF166">
    <property type="entry name" value="RIBOKINASE"/>
    <property type="match status" value="1"/>
</dbReference>
<evidence type="ECO:0000256" key="7">
    <source>
        <dbReference type="ARBA" id="ARBA00022958"/>
    </source>
</evidence>
<organism evidence="11 12">
    <name type="scientific">Nematostella vectensis</name>
    <name type="common">Starlet sea anemone</name>
    <dbReference type="NCBI Taxonomy" id="45351"/>
    <lineage>
        <taxon>Eukaryota</taxon>
        <taxon>Metazoa</taxon>
        <taxon>Cnidaria</taxon>
        <taxon>Anthozoa</taxon>
        <taxon>Hexacorallia</taxon>
        <taxon>Actiniaria</taxon>
        <taxon>Edwardsiidae</taxon>
        <taxon>Nematostella</taxon>
    </lineage>
</organism>
<evidence type="ECO:0000256" key="5">
    <source>
        <dbReference type="ARBA" id="ARBA00022840"/>
    </source>
</evidence>
<evidence type="ECO:0000256" key="9">
    <source>
        <dbReference type="HAMAP-Rule" id="MF_03215"/>
    </source>
</evidence>
<dbReference type="eggNOG" id="KOG2855">
    <property type="taxonomic scope" value="Eukaryota"/>
</dbReference>
<dbReference type="OMA" id="TFCGYFA"/>
<feature type="binding site" evidence="9">
    <location>
        <position position="273"/>
    </location>
    <ligand>
        <name>substrate</name>
    </ligand>
</feature>
<dbReference type="AlphaFoldDB" id="A7SEN7"/>
<evidence type="ECO:0000259" key="10">
    <source>
        <dbReference type="Pfam" id="PF00294"/>
    </source>
</evidence>
<dbReference type="Pfam" id="PF00294">
    <property type="entry name" value="PfkB"/>
    <property type="match status" value="1"/>
</dbReference>
<feature type="binding site" evidence="9">
    <location>
        <position position="269"/>
    </location>
    <ligand>
        <name>K(+)</name>
        <dbReference type="ChEBI" id="CHEBI:29103"/>
    </ligand>
</feature>
<keyword evidence="1 9" id="KW-0808">Transferase</keyword>
<feature type="binding site" evidence="9">
    <location>
        <position position="308"/>
    </location>
    <ligand>
        <name>K(+)</name>
        <dbReference type="ChEBI" id="CHEBI:29103"/>
    </ligand>
</feature>
<comment type="pathway">
    <text evidence="9">Carbohydrate metabolism; D-ribose degradation; D-ribose 5-phosphate from beta-D-ribopyranose: step 2/2.</text>
</comment>
<dbReference type="HOGENOM" id="CLU_027634_2_3_1"/>
<evidence type="ECO:0000256" key="1">
    <source>
        <dbReference type="ARBA" id="ARBA00022679"/>
    </source>
</evidence>
<dbReference type="PhylomeDB" id="A7SEN7"/>
<feature type="binding site" evidence="9">
    <location>
        <position position="310"/>
    </location>
    <ligand>
        <name>K(+)</name>
        <dbReference type="ChEBI" id="CHEBI:29103"/>
    </ligand>
</feature>
<feature type="binding site" evidence="9">
    <location>
        <begin position="240"/>
        <end position="245"/>
    </location>
    <ligand>
        <name>ATP</name>
        <dbReference type="ChEBI" id="CHEBI:30616"/>
    </ligand>
</feature>
<keyword evidence="9" id="KW-0963">Cytoplasm</keyword>
<feature type="binding site" evidence="9">
    <location>
        <position position="314"/>
    </location>
    <ligand>
        <name>K(+)</name>
        <dbReference type="ChEBI" id="CHEBI:29103"/>
    </ligand>
</feature>
<comment type="similarity">
    <text evidence="9">Belongs to the carbohydrate kinase PfkB family. Ribokinase subfamily.</text>
</comment>
<keyword evidence="8 9" id="KW-0119">Carbohydrate metabolism</keyword>
<evidence type="ECO:0000313" key="11">
    <source>
        <dbReference type="EMBL" id="EDO37819.1"/>
    </source>
</evidence>